<protein>
    <submittedName>
        <fullName evidence="2">Uncharacterized protein</fullName>
    </submittedName>
</protein>
<dbReference type="Proteomes" id="UP000286287">
    <property type="component" value="Unassembled WGS sequence"/>
</dbReference>
<evidence type="ECO:0000256" key="1">
    <source>
        <dbReference type="SAM" id="MobiDB-lite"/>
    </source>
</evidence>
<evidence type="ECO:0000313" key="3">
    <source>
        <dbReference type="Proteomes" id="UP000286287"/>
    </source>
</evidence>
<proteinExistence type="predicted"/>
<comment type="caution">
    <text evidence="2">The sequence shown here is derived from an EMBL/GenBank/DDBJ whole genome shotgun (WGS) entry which is preliminary data.</text>
</comment>
<dbReference type="OrthoDB" id="71903at2"/>
<feature type="compositionally biased region" description="Polar residues" evidence="1">
    <location>
        <begin position="31"/>
        <end position="46"/>
    </location>
</feature>
<keyword evidence="3" id="KW-1185">Reference proteome</keyword>
<evidence type="ECO:0000313" key="2">
    <source>
        <dbReference type="EMBL" id="RJF73900.1"/>
    </source>
</evidence>
<sequence length="64" mass="7086">MGEGNPSARQGQTERRPQGGHKDTDDLSSIKDVQQTGMQEKAQQVENLPEEEINPGVTAEPRKR</sequence>
<dbReference type="RefSeq" id="WP_119766656.1">
    <property type="nucleotide sequence ID" value="NZ_QYUJ01000014.1"/>
</dbReference>
<dbReference type="EMBL" id="QYUJ01000014">
    <property type="protein sequence ID" value="RJF73900.1"/>
    <property type="molecule type" value="Genomic_DNA"/>
</dbReference>
<feature type="compositionally biased region" description="Basic and acidic residues" evidence="1">
    <location>
        <begin position="12"/>
        <end position="29"/>
    </location>
</feature>
<feature type="region of interest" description="Disordered" evidence="1">
    <location>
        <begin position="1"/>
        <end position="64"/>
    </location>
</feature>
<accession>A0A418VD34</accession>
<reference evidence="2 3" key="1">
    <citation type="submission" date="2018-09" db="EMBL/GenBank/DDBJ databases">
        <authorList>
            <person name="Zhu H."/>
        </authorList>
    </citation>
    <scope>NUCLEOTIDE SEQUENCE [LARGE SCALE GENOMIC DNA]</scope>
    <source>
        <strain evidence="2 3">K2S05-167</strain>
    </source>
</reference>
<name>A0A418VD34_9DEIO</name>
<dbReference type="AlphaFoldDB" id="A0A418VD34"/>
<gene>
    <name evidence="2" type="ORF">D3875_19480</name>
</gene>
<organism evidence="2 3">
    <name type="scientific">Deinococcus cavernae</name>
    <dbReference type="NCBI Taxonomy" id="2320857"/>
    <lineage>
        <taxon>Bacteria</taxon>
        <taxon>Thermotogati</taxon>
        <taxon>Deinococcota</taxon>
        <taxon>Deinococci</taxon>
        <taxon>Deinococcales</taxon>
        <taxon>Deinococcaceae</taxon>
        <taxon>Deinococcus</taxon>
    </lineage>
</organism>